<dbReference type="Gene3D" id="1.25.40.20">
    <property type="entry name" value="Ankyrin repeat-containing domain"/>
    <property type="match status" value="2"/>
</dbReference>
<sequence>MGADINLQADDPEDPEESYTPLHVACYYGRTTIVELLLQNDVDLAAQSKSLNTALHFASRHGRLGVLKLLLEKGADPDVQNKDLQTPLDLARNKVDGCYDADDLASSDKLYDPPRIEDYNQIVAVLSAAAPILVTTHS</sequence>
<keyword evidence="5" id="KW-1185">Reference proteome</keyword>
<reference evidence="4 5" key="1">
    <citation type="submission" date="2014-06" db="EMBL/GenBank/DDBJ databases">
        <authorList>
            <consortium name="DOE Joint Genome Institute"/>
            <person name="Kuo A."/>
            <person name="Kohler A."/>
            <person name="Nagy L.G."/>
            <person name="Floudas D."/>
            <person name="Copeland A."/>
            <person name="Barry K.W."/>
            <person name="Cichocki N."/>
            <person name="Veneault-Fourrey C."/>
            <person name="LaButti K."/>
            <person name="Lindquist E.A."/>
            <person name="Lipzen A."/>
            <person name="Lundell T."/>
            <person name="Morin E."/>
            <person name="Murat C."/>
            <person name="Sun H."/>
            <person name="Tunlid A."/>
            <person name="Henrissat B."/>
            <person name="Grigoriev I.V."/>
            <person name="Hibbett D.S."/>
            <person name="Martin F."/>
            <person name="Nordberg H.P."/>
            <person name="Cantor M.N."/>
            <person name="Hua S.X."/>
        </authorList>
    </citation>
    <scope>NUCLEOTIDE SEQUENCE [LARGE SCALE GENOMIC DNA]</scope>
    <source>
        <strain evidence="4 5">ATCC 200175</strain>
    </source>
</reference>
<dbReference type="PANTHER" id="PTHR24171">
    <property type="entry name" value="ANKYRIN REPEAT DOMAIN-CONTAINING PROTEIN 39-RELATED"/>
    <property type="match status" value="1"/>
</dbReference>
<evidence type="ECO:0000313" key="5">
    <source>
        <dbReference type="Proteomes" id="UP000053647"/>
    </source>
</evidence>
<dbReference type="OrthoDB" id="194358at2759"/>
<feature type="repeat" description="ANK" evidence="3">
    <location>
        <begin position="17"/>
        <end position="49"/>
    </location>
</feature>
<name>A0A0C9U3M1_PAXIN</name>
<proteinExistence type="predicted"/>
<evidence type="ECO:0000256" key="2">
    <source>
        <dbReference type="ARBA" id="ARBA00023043"/>
    </source>
</evidence>
<evidence type="ECO:0000256" key="3">
    <source>
        <dbReference type="PROSITE-ProRule" id="PRU00023"/>
    </source>
</evidence>
<protein>
    <submittedName>
        <fullName evidence="4">Uncharacterized protein</fullName>
    </submittedName>
</protein>
<dbReference type="PRINTS" id="PR01415">
    <property type="entry name" value="ANKYRIN"/>
</dbReference>
<dbReference type="PROSITE" id="PS50297">
    <property type="entry name" value="ANK_REP_REGION"/>
    <property type="match status" value="2"/>
</dbReference>
<dbReference type="InterPro" id="IPR036770">
    <property type="entry name" value="Ankyrin_rpt-contain_sf"/>
</dbReference>
<keyword evidence="1" id="KW-0677">Repeat</keyword>
<dbReference type="InterPro" id="IPR002110">
    <property type="entry name" value="Ankyrin_rpt"/>
</dbReference>
<dbReference type="PROSITE" id="PS50088">
    <property type="entry name" value="ANK_REPEAT"/>
    <property type="match status" value="2"/>
</dbReference>
<reference evidence="5" key="2">
    <citation type="submission" date="2015-01" db="EMBL/GenBank/DDBJ databases">
        <title>Evolutionary Origins and Diversification of the Mycorrhizal Mutualists.</title>
        <authorList>
            <consortium name="DOE Joint Genome Institute"/>
            <consortium name="Mycorrhizal Genomics Consortium"/>
            <person name="Kohler A."/>
            <person name="Kuo A."/>
            <person name="Nagy L.G."/>
            <person name="Floudas D."/>
            <person name="Copeland A."/>
            <person name="Barry K.W."/>
            <person name="Cichocki N."/>
            <person name="Veneault-Fourrey C."/>
            <person name="LaButti K."/>
            <person name="Lindquist E.A."/>
            <person name="Lipzen A."/>
            <person name="Lundell T."/>
            <person name="Morin E."/>
            <person name="Murat C."/>
            <person name="Riley R."/>
            <person name="Ohm R."/>
            <person name="Sun H."/>
            <person name="Tunlid A."/>
            <person name="Henrissat B."/>
            <person name="Grigoriev I.V."/>
            <person name="Hibbett D.S."/>
            <person name="Martin F."/>
        </authorList>
    </citation>
    <scope>NUCLEOTIDE SEQUENCE [LARGE SCALE GENOMIC DNA]</scope>
    <source>
        <strain evidence="5">ATCC 200175</strain>
    </source>
</reference>
<dbReference type="SUPFAM" id="SSF48403">
    <property type="entry name" value="Ankyrin repeat"/>
    <property type="match status" value="1"/>
</dbReference>
<organism evidence="4 5">
    <name type="scientific">Paxillus involutus ATCC 200175</name>
    <dbReference type="NCBI Taxonomy" id="664439"/>
    <lineage>
        <taxon>Eukaryota</taxon>
        <taxon>Fungi</taxon>
        <taxon>Dikarya</taxon>
        <taxon>Basidiomycota</taxon>
        <taxon>Agaricomycotina</taxon>
        <taxon>Agaricomycetes</taxon>
        <taxon>Agaricomycetidae</taxon>
        <taxon>Boletales</taxon>
        <taxon>Paxilineae</taxon>
        <taxon>Paxillaceae</taxon>
        <taxon>Paxillus</taxon>
    </lineage>
</organism>
<dbReference type="SMART" id="SM00248">
    <property type="entry name" value="ANK"/>
    <property type="match status" value="2"/>
</dbReference>
<dbReference type="Pfam" id="PF12796">
    <property type="entry name" value="Ank_2"/>
    <property type="match status" value="1"/>
</dbReference>
<dbReference type="GO" id="GO:0085020">
    <property type="term" value="P:protein K6-linked ubiquitination"/>
    <property type="evidence" value="ECO:0007669"/>
    <property type="project" value="TreeGrafter"/>
</dbReference>
<gene>
    <name evidence="4" type="ORF">PAXINDRAFT_116492</name>
</gene>
<dbReference type="HOGENOM" id="CLU_1855903_0_0_1"/>
<evidence type="ECO:0000256" key="1">
    <source>
        <dbReference type="ARBA" id="ARBA00022737"/>
    </source>
</evidence>
<keyword evidence="2 3" id="KW-0040">ANK repeat</keyword>
<dbReference type="GO" id="GO:0004842">
    <property type="term" value="F:ubiquitin-protein transferase activity"/>
    <property type="evidence" value="ECO:0007669"/>
    <property type="project" value="TreeGrafter"/>
</dbReference>
<dbReference type="EMBL" id="KN819345">
    <property type="protein sequence ID" value="KIJ14092.1"/>
    <property type="molecule type" value="Genomic_DNA"/>
</dbReference>
<dbReference type="PANTHER" id="PTHR24171:SF8">
    <property type="entry name" value="BRCA1-ASSOCIATED RING DOMAIN PROTEIN 1"/>
    <property type="match status" value="1"/>
</dbReference>
<accession>A0A0C9U3M1</accession>
<evidence type="ECO:0000313" key="4">
    <source>
        <dbReference type="EMBL" id="KIJ14092.1"/>
    </source>
</evidence>
<dbReference type="AlphaFoldDB" id="A0A0C9U3M1"/>
<dbReference type="Proteomes" id="UP000053647">
    <property type="component" value="Unassembled WGS sequence"/>
</dbReference>
<feature type="repeat" description="ANK" evidence="3">
    <location>
        <begin position="50"/>
        <end position="82"/>
    </location>
</feature>